<dbReference type="PROSITE" id="PS50030">
    <property type="entry name" value="UBA"/>
    <property type="match status" value="1"/>
</dbReference>
<protein>
    <recommendedName>
        <fullName evidence="2">UBA domain-containing protein</fullName>
    </recommendedName>
</protein>
<dbReference type="SMART" id="SM00165">
    <property type="entry name" value="UBA"/>
    <property type="match status" value="1"/>
</dbReference>
<feature type="compositionally biased region" description="Basic and acidic residues" evidence="1">
    <location>
        <begin position="168"/>
        <end position="181"/>
    </location>
</feature>
<dbReference type="Gene3D" id="1.10.8.10">
    <property type="entry name" value="DNA helicase RuvA subunit, C-terminal domain"/>
    <property type="match status" value="1"/>
</dbReference>
<evidence type="ECO:0000313" key="3">
    <source>
        <dbReference type="EMBL" id="CAE4582093.1"/>
    </source>
</evidence>
<feature type="domain" description="UBA" evidence="2">
    <location>
        <begin position="1"/>
        <end position="39"/>
    </location>
</feature>
<name>A0A7S4QHS3_9STRA</name>
<feature type="compositionally biased region" description="Low complexity" evidence="1">
    <location>
        <begin position="232"/>
        <end position="243"/>
    </location>
</feature>
<feature type="region of interest" description="Disordered" evidence="1">
    <location>
        <begin position="125"/>
        <end position="355"/>
    </location>
</feature>
<gene>
    <name evidence="3" type="ORF">DBRI00130_LOCUS2070</name>
</gene>
<dbReference type="AlphaFoldDB" id="A0A7S4QHS3"/>
<proteinExistence type="predicted"/>
<sequence length="549" mass="60282">MDDGLTILLGMGFDVSKCVHALENTNGDVERAIDFLCNQSHEPPPPPPPQQQVGMSAGNRIGGRIINGEPNIISCALNQYSVQNGKSACTCIALTAAEMFLALVKPISNADSKKEDDSLLKKAMHEGGNEDEVNNDIKEETPAIENASSLPTEENKINDDNDASASNADKEGNESDVKEETPAIENASSLPNEEQKLNDDNDASASNADKEEKEAPTQKDIMNEKEEEEDFVVVSQPNSPSSPFTKVSISYKQSKDKEEEEDADFVGDQMEVEAIDVEGYNDDDDEYSYDDDDDDMEEEEEDSSLEDLTRNQEETKLETGVSASNATHAAQGPTAQEEEESELPSTHENETKIIPIPPPTIEEFVTPKFLGEMITNGVQTYERFITTNANHGGVVEHTSVEDIFASTNKTFFPSLQLIEPARQGVLSNDIHQPLHLHSLLKKCRNDASSNTENWICMVITKTPETVAICLPPTNTTTSSSLPYVLIDSHPRPNIFPSTNDGSYAALHTTLGSLLETLDNIFPYTDLGDDIPDMMIMMYNSFDLYALQAV</sequence>
<feature type="compositionally biased region" description="Acidic residues" evidence="1">
    <location>
        <begin position="258"/>
        <end position="305"/>
    </location>
</feature>
<accession>A0A7S4QHS3</accession>
<dbReference type="InterPro" id="IPR009060">
    <property type="entry name" value="UBA-like_sf"/>
</dbReference>
<dbReference type="InterPro" id="IPR015940">
    <property type="entry name" value="UBA"/>
</dbReference>
<feature type="compositionally biased region" description="Basic and acidic residues" evidence="1">
    <location>
        <begin position="208"/>
        <end position="224"/>
    </location>
</feature>
<dbReference type="EMBL" id="HBNS01002578">
    <property type="protein sequence ID" value="CAE4582093.1"/>
    <property type="molecule type" value="Transcribed_RNA"/>
</dbReference>
<dbReference type="SUPFAM" id="SSF46934">
    <property type="entry name" value="UBA-like"/>
    <property type="match status" value="1"/>
</dbReference>
<evidence type="ECO:0000256" key="1">
    <source>
        <dbReference type="SAM" id="MobiDB-lite"/>
    </source>
</evidence>
<feature type="compositionally biased region" description="Basic and acidic residues" evidence="1">
    <location>
        <begin position="307"/>
        <end position="317"/>
    </location>
</feature>
<evidence type="ECO:0000259" key="2">
    <source>
        <dbReference type="PROSITE" id="PS50030"/>
    </source>
</evidence>
<reference evidence="3" key="1">
    <citation type="submission" date="2021-01" db="EMBL/GenBank/DDBJ databases">
        <authorList>
            <person name="Corre E."/>
            <person name="Pelletier E."/>
            <person name="Niang G."/>
            <person name="Scheremetjew M."/>
            <person name="Finn R."/>
            <person name="Kale V."/>
            <person name="Holt S."/>
            <person name="Cochrane G."/>
            <person name="Meng A."/>
            <person name="Brown T."/>
            <person name="Cohen L."/>
        </authorList>
    </citation>
    <scope>NUCLEOTIDE SEQUENCE</scope>
    <source>
        <strain evidence="3">GSO104</strain>
    </source>
</reference>
<organism evidence="3">
    <name type="scientific">Ditylum brightwellii</name>
    <dbReference type="NCBI Taxonomy" id="49249"/>
    <lineage>
        <taxon>Eukaryota</taxon>
        <taxon>Sar</taxon>
        <taxon>Stramenopiles</taxon>
        <taxon>Ochrophyta</taxon>
        <taxon>Bacillariophyta</taxon>
        <taxon>Mediophyceae</taxon>
        <taxon>Lithodesmiophycidae</taxon>
        <taxon>Lithodesmiales</taxon>
        <taxon>Lithodesmiaceae</taxon>
        <taxon>Ditylum</taxon>
    </lineage>
</organism>
<dbReference type="Pfam" id="PF00627">
    <property type="entry name" value="UBA"/>
    <property type="match status" value="1"/>
</dbReference>